<dbReference type="GO" id="GO:0007018">
    <property type="term" value="P:microtubule-based movement"/>
    <property type="evidence" value="ECO:0007669"/>
    <property type="project" value="InterPro"/>
</dbReference>
<proteinExistence type="inferred from homology"/>
<dbReference type="GO" id="GO:0005874">
    <property type="term" value="C:microtubule"/>
    <property type="evidence" value="ECO:0007669"/>
    <property type="project" value="TreeGrafter"/>
</dbReference>
<organism evidence="5 6">
    <name type="scientific">Dactylonectria estremocensis</name>
    <dbReference type="NCBI Taxonomy" id="1079267"/>
    <lineage>
        <taxon>Eukaryota</taxon>
        <taxon>Fungi</taxon>
        <taxon>Dikarya</taxon>
        <taxon>Ascomycota</taxon>
        <taxon>Pezizomycotina</taxon>
        <taxon>Sordariomycetes</taxon>
        <taxon>Hypocreomycetidae</taxon>
        <taxon>Hypocreales</taxon>
        <taxon>Nectriaceae</taxon>
        <taxon>Dactylonectria</taxon>
    </lineage>
</organism>
<feature type="binding site" evidence="1">
    <location>
        <begin position="104"/>
        <end position="111"/>
    </location>
    <ligand>
        <name>ATP</name>
        <dbReference type="ChEBI" id="CHEBI:30616"/>
    </ligand>
</feature>
<evidence type="ECO:0000313" key="6">
    <source>
        <dbReference type="Proteomes" id="UP000717696"/>
    </source>
</evidence>
<dbReference type="GO" id="GO:0005871">
    <property type="term" value="C:kinesin complex"/>
    <property type="evidence" value="ECO:0007669"/>
    <property type="project" value="TreeGrafter"/>
</dbReference>
<comment type="caution">
    <text evidence="5">The sequence shown here is derived from an EMBL/GenBank/DDBJ whole genome shotgun (WGS) entry which is preliminary data.</text>
</comment>
<dbReference type="InterPro" id="IPR027417">
    <property type="entry name" value="P-loop_NTPase"/>
</dbReference>
<dbReference type="Gene3D" id="3.40.850.10">
    <property type="entry name" value="Kinesin motor domain"/>
    <property type="match status" value="1"/>
</dbReference>
<evidence type="ECO:0000256" key="3">
    <source>
        <dbReference type="SAM" id="MobiDB-lite"/>
    </source>
</evidence>
<reference evidence="5" key="1">
    <citation type="journal article" date="2021" name="Nat. Commun.">
        <title>Genetic determinants of endophytism in the Arabidopsis root mycobiome.</title>
        <authorList>
            <person name="Mesny F."/>
            <person name="Miyauchi S."/>
            <person name="Thiergart T."/>
            <person name="Pickel B."/>
            <person name="Atanasova L."/>
            <person name="Karlsson M."/>
            <person name="Huettel B."/>
            <person name="Barry K.W."/>
            <person name="Haridas S."/>
            <person name="Chen C."/>
            <person name="Bauer D."/>
            <person name="Andreopoulos W."/>
            <person name="Pangilinan J."/>
            <person name="LaButti K."/>
            <person name="Riley R."/>
            <person name="Lipzen A."/>
            <person name="Clum A."/>
            <person name="Drula E."/>
            <person name="Henrissat B."/>
            <person name="Kohler A."/>
            <person name="Grigoriev I.V."/>
            <person name="Martin F.M."/>
            <person name="Hacquard S."/>
        </authorList>
    </citation>
    <scope>NUCLEOTIDE SEQUENCE</scope>
    <source>
        <strain evidence="5">MPI-CAGE-AT-0021</strain>
    </source>
</reference>
<dbReference type="Pfam" id="PF00225">
    <property type="entry name" value="Kinesin"/>
    <property type="match status" value="2"/>
</dbReference>
<accession>A0A9P9CZ20</accession>
<dbReference type="GO" id="GO:0016887">
    <property type="term" value="F:ATP hydrolysis activity"/>
    <property type="evidence" value="ECO:0007669"/>
    <property type="project" value="TreeGrafter"/>
</dbReference>
<feature type="compositionally biased region" description="Polar residues" evidence="3">
    <location>
        <begin position="35"/>
        <end position="51"/>
    </location>
</feature>
<dbReference type="PRINTS" id="PR00380">
    <property type="entry name" value="KINESINHEAVY"/>
</dbReference>
<evidence type="ECO:0000313" key="5">
    <source>
        <dbReference type="EMBL" id="KAH7109720.1"/>
    </source>
</evidence>
<keyword evidence="1" id="KW-0547">Nucleotide-binding</keyword>
<feature type="coiled-coil region" evidence="2">
    <location>
        <begin position="308"/>
        <end position="335"/>
    </location>
</feature>
<evidence type="ECO:0000256" key="1">
    <source>
        <dbReference type="PROSITE-ProRule" id="PRU00283"/>
    </source>
</evidence>
<dbReference type="Proteomes" id="UP000717696">
    <property type="component" value="Unassembled WGS sequence"/>
</dbReference>
<evidence type="ECO:0000256" key="2">
    <source>
        <dbReference type="SAM" id="Coils"/>
    </source>
</evidence>
<feature type="domain" description="Kinesin motor" evidence="4">
    <location>
        <begin position="11"/>
        <end position="454"/>
    </location>
</feature>
<dbReference type="SMART" id="SM00129">
    <property type="entry name" value="KISc"/>
    <property type="match status" value="1"/>
</dbReference>
<dbReference type="GO" id="GO:0005524">
    <property type="term" value="F:ATP binding"/>
    <property type="evidence" value="ECO:0007669"/>
    <property type="project" value="UniProtKB-UniRule"/>
</dbReference>
<name>A0A9P9CZ20_9HYPO</name>
<dbReference type="GO" id="GO:0008017">
    <property type="term" value="F:microtubule binding"/>
    <property type="evidence" value="ECO:0007669"/>
    <property type="project" value="InterPro"/>
</dbReference>
<dbReference type="InterPro" id="IPR001752">
    <property type="entry name" value="Kinesin_motor_dom"/>
</dbReference>
<dbReference type="PANTHER" id="PTHR24115">
    <property type="entry name" value="KINESIN-RELATED"/>
    <property type="match status" value="1"/>
</dbReference>
<keyword evidence="6" id="KW-1185">Reference proteome</keyword>
<dbReference type="AlphaFoldDB" id="A0A9P9CZ20"/>
<evidence type="ECO:0000259" key="4">
    <source>
        <dbReference type="PROSITE" id="PS50067"/>
    </source>
</evidence>
<dbReference type="SUPFAM" id="SSF52540">
    <property type="entry name" value="P-loop containing nucleoside triphosphate hydrolases"/>
    <property type="match status" value="1"/>
</dbReference>
<dbReference type="InterPro" id="IPR036961">
    <property type="entry name" value="Kinesin_motor_dom_sf"/>
</dbReference>
<dbReference type="OrthoDB" id="3176171at2759"/>
<keyword evidence="1" id="KW-0067">ATP-binding</keyword>
<comment type="similarity">
    <text evidence="1">Belongs to the TRAFAC class myosin-kinesin ATPase superfamily. Kinesin family.</text>
</comment>
<dbReference type="PROSITE" id="PS50067">
    <property type="entry name" value="KINESIN_MOTOR_2"/>
    <property type="match status" value="1"/>
</dbReference>
<keyword evidence="2" id="KW-0175">Coiled coil</keyword>
<keyword evidence="1" id="KW-0505">Motor protein</keyword>
<dbReference type="InterPro" id="IPR027640">
    <property type="entry name" value="Kinesin-like_fam"/>
</dbReference>
<dbReference type="GO" id="GO:0003777">
    <property type="term" value="F:microtubule motor activity"/>
    <property type="evidence" value="ECO:0007669"/>
    <property type="project" value="InterPro"/>
</dbReference>
<dbReference type="PANTHER" id="PTHR24115:SF0">
    <property type="entry name" value="FI21273P1-RELATED"/>
    <property type="match status" value="1"/>
</dbReference>
<feature type="region of interest" description="Disordered" evidence="3">
    <location>
        <begin position="35"/>
        <end position="55"/>
    </location>
</feature>
<protein>
    <submittedName>
        <fullName evidence="5">Kinesin-like protein</fullName>
    </submittedName>
</protein>
<gene>
    <name evidence="5" type="ORF">B0J13DRAFT_578672</name>
</gene>
<dbReference type="EMBL" id="JAGMUU010000069">
    <property type="protein sequence ID" value="KAH7109720.1"/>
    <property type="molecule type" value="Genomic_DNA"/>
</dbReference>
<dbReference type="GO" id="GO:0005819">
    <property type="term" value="C:spindle"/>
    <property type="evidence" value="ECO:0007669"/>
    <property type="project" value="TreeGrafter"/>
</dbReference>
<sequence length="456" mass="49656">MSTKNKTTSNSIAVHVRWRPLARIESEVAGLGIQRSTKASNSTTPPFSVSVAQPPPKSTSWASAAAFNNVFGPGDRNADVYTTLVAPALPNVLSGQHFSVFAYGHSGSGKTHTIIGDTSERGEGPGLCVAAARELFEALGDLNKELQGEQRLGIGLSVFELRKNSAFDLLAGRTECHIREGPDGKTHIRGQTEILEKGKVRVRPLTKRPCWDFDTLRHDLQQSLRNRAVGSSSVHDQSSRTHAVIELEIVNQPLVEAREALIKRQSELVPVGKLATDIAIKEQSKGYIRTVSGAWAPNPDNPVNEQIIDAANAEKAKYEARVQEAEEHVENTLRSSGSGCLGARMVFVDLAGAEYHHEKGTMPARTAKQTPQERQEGRQINTDLLALKEVIRAWSKKQRRIPFRSSPLTMVLREHFLESEKGSSSAMVVTVSPAEEQYSATVNSLKYGSLVGAASA</sequence>